<gene>
    <name evidence="5" type="ORF">EZH22_00585</name>
</gene>
<dbReference type="InterPro" id="IPR000914">
    <property type="entry name" value="SBP_5_dom"/>
</dbReference>
<dbReference type="AlphaFoldDB" id="A0A974PTB6"/>
<dbReference type="CDD" id="cd08517">
    <property type="entry name" value="PBP2_NikA_DppA_OppA_like_13"/>
    <property type="match status" value="1"/>
</dbReference>
<comment type="similarity">
    <text evidence="2">Belongs to the bacterial solute-binding protein 5 family.</text>
</comment>
<accession>A0A974PTB6</accession>
<evidence type="ECO:0000256" key="3">
    <source>
        <dbReference type="ARBA" id="ARBA00022729"/>
    </source>
</evidence>
<dbReference type="InterPro" id="IPR039424">
    <property type="entry name" value="SBP_5"/>
</dbReference>
<dbReference type="InterPro" id="IPR030678">
    <property type="entry name" value="Peptide/Ni-bd"/>
</dbReference>
<comment type="subcellular location">
    <subcellularLocation>
        <location evidence="1">Periplasm</location>
    </subcellularLocation>
</comment>
<dbReference type="PANTHER" id="PTHR30290">
    <property type="entry name" value="PERIPLASMIC BINDING COMPONENT OF ABC TRANSPORTER"/>
    <property type="match status" value="1"/>
</dbReference>
<dbReference type="Gene3D" id="3.10.105.10">
    <property type="entry name" value="Dipeptide-binding Protein, Domain 3"/>
    <property type="match status" value="1"/>
</dbReference>
<keyword evidence="3" id="KW-0732">Signal</keyword>
<dbReference type="GO" id="GO:0015833">
    <property type="term" value="P:peptide transport"/>
    <property type="evidence" value="ECO:0007669"/>
    <property type="project" value="TreeGrafter"/>
</dbReference>
<dbReference type="PIRSF" id="PIRSF002741">
    <property type="entry name" value="MppA"/>
    <property type="match status" value="1"/>
</dbReference>
<dbReference type="PROSITE" id="PS01040">
    <property type="entry name" value="SBP_BACTERIAL_5"/>
    <property type="match status" value="1"/>
</dbReference>
<feature type="domain" description="Solute-binding protein family 5" evidence="4">
    <location>
        <begin position="87"/>
        <end position="451"/>
    </location>
</feature>
<dbReference type="SUPFAM" id="SSF53850">
    <property type="entry name" value="Periplasmic binding protein-like II"/>
    <property type="match status" value="1"/>
</dbReference>
<evidence type="ECO:0000313" key="5">
    <source>
        <dbReference type="EMBL" id="QRG09388.1"/>
    </source>
</evidence>
<dbReference type="Gene3D" id="3.40.190.10">
    <property type="entry name" value="Periplasmic binding protein-like II"/>
    <property type="match status" value="1"/>
</dbReference>
<organism evidence="5 6">
    <name type="scientific">Xanthobacter dioxanivorans</name>
    <dbReference type="NCBI Taxonomy" id="2528964"/>
    <lineage>
        <taxon>Bacteria</taxon>
        <taxon>Pseudomonadati</taxon>
        <taxon>Pseudomonadota</taxon>
        <taxon>Alphaproteobacteria</taxon>
        <taxon>Hyphomicrobiales</taxon>
        <taxon>Xanthobacteraceae</taxon>
        <taxon>Xanthobacter</taxon>
    </lineage>
</organism>
<evidence type="ECO:0000256" key="2">
    <source>
        <dbReference type="ARBA" id="ARBA00005695"/>
    </source>
</evidence>
<dbReference type="GO" id="GO:0030288">
    <property type="term" value="C:outer membrane-bounded periplasmic space"/>
    <property type="evidence" value="ECO:0007669"/>
    <property type="project" value="UniProtKB-ARBA"/>
</dbReference>
<dbReference type="Pfam" id="PF00496">
    <property type="entry name" value="SBP_bac_5"/>
    <property type="match status" value="1"/>
</dbReference>
<reference evidence="5 6" key="1">
    <citation type="submission" date="2020-10" db="EMBL/GenBank/DDBJ databases">
        <title>Degradation of 1,4-Dioxane by Xanthobacter sp. YN2, via a Novel Group-2 Soluble Di-Iron Monooxygenase.</title>
        <authorList>
            <person name="Ma F."/>
            <person name="Wang Y."/>
            <person name="Yang J."/>
            <person name="Guo H."/>
            <person name="Su D."/>
            <person name="Yu L."/>
        </authorList>
    </citation>
    <scope>NUCLEOTIDE SEQUENCE [LARGE SCALE GENOMIC DNA]</scope>
    <source>
        <strain evidence="5 6">YN2</strain>
    </source>
</reference>
<dbReference type="Proteomes" id="UP000596427">
    <property type="component" value="Chromosome"/>
</dbReference>
<dbReference type="InterPro" id="IPR023765">
    <property type="entry name" value="SBP_5_CS"/>
</dbReference>
<dbReference type="GO" id="GO:0043190">
    <property type="term" value="C:ATP-binding cassette (ABC) transporter complex"/>
    <property type="evidence" value="ECO:0007669"/>
    <property type="project" value="InterPro"/>
</dbReference>
<dbReference type="Gene3D" id="3.90.76.10">
    <property type="entry name" value="Dipeptide-binding Protein, Domain 1"/>
    <property type="match status" value="1"/>
</dbReference>
<dbReference type="KEGG" id="xdi:EZH22_00585"/>
<keyword evidence="6" id="KW-1185">Reference proteome</keyword>
<proteinExistence type="inferred from homology"/>
<sequence length="539" mass="58922">MVLTSWGGEAASGRSASIWRRSALAALLLGAAILLPQASPAGAATVTMVQATEPPTLVSLTNVATTALAVSAKVTEGLLEYDEKLDPKPLLATAWDVSPDGLTYTFKLRDGVKWHDGKPFTSEDAAFSIDLLKKVHPRGKTTFANVSAIETPDPLTVVLRLSKPAPYLIKAFAPAETPIVAKHIYAGTDPASNPNGNAPIGTGPFKFKEWARGNYIAYERNDDYWGKPDPKVDQLIVKFIPDAAARSIAFESGGVDFGYRTPVALSDVERLKALPNLKFETKGASYSSNVTRLEFNLDNEYFKDPRVRQAIAHAIDRNVIVKTIHYGLATPTSSPIAPGLAQFHDPAPSPYAYDLKAAAKLLDEAGLTPKDGRTRFHLTLDYNPITTEGRRLAEYIRASLARIGIAVDLRAQDISAFVRRIYTDRDFDFVVNGASNLFDPTVGVQRLYWSKSFQKGVPFSNATHYSNPEVDRLLEQAAVENDPKVRVELFRKFQEIVGKDIPDINLVSPTFLTLHNVRVHDLVTTADGAEGNLAHVNVK</sequence>
<protein>
    <submittedName>
        <fullName evidence="5">ABC transporter substrate-binding protein</fullName>
    </submittedName>
</protein>
<evidence type="ECO:0000259" key="4">
    <source>
        <dbReference type="Pfam" id="PF00496"/>
    </source>
</evidence>
<evidence type="ECO:0000256" key="1">
    <source>
        <dbReference type="ARBA" id="ARBA00004418"/>
    </source>
</evidence>
<name>A0A974PTB6_9HYPH</name>
<dbReference type="EMBL" id="CP063362">
    <property type="protein sequence ID" value="QRG09388.1"/>
    <property type="molecule type" value="Genomic_DNA"/>
</dbReference>
<dbReference type="GO" id="GO:1904680">
    <property type="term" value="F:peptide transmembrane transporter activity"/>
    <property type="evidence" value="ECO:0007669"/>
    <property type="project" value="TreeGrafter"/>
</dbReference>
<evidence type="ECO:0000313" key="6">
    <source>
        <dbReference type="Proteomes" id="UP000596427"/>
    </source>
</evidence>
<dbReference type="PANTHER" id="PTHR30290:SF38">
    <property type="entry name" value="D,D-DIPEPTIDE-BINDING PERIPLASMIC PROTEIN DDPA-RELATED"/>
    <property type="match status" value="1"/>
</dbReference>